<dbReference type="EMBL" id="JBBPBN010000028">
    <property type="protein sequence ID" value="KAK9006587.1"/>
    <property type="molecule type" value="Genomic_DNA"/>
</dbReference>
<protein>
    <recommendedName>
        <fullName evidence="1">TIR domain-containing protein</fullName>
    </recommendedName>
</protein>
<dbReference type="PANTHER" id="PTHR11017">
    <property type="entry name" value="LEUCINE-RICH REPEAT-CONTAINING PROTEIN"/>
    <property type="match status" value="1"/>
</dbReference>
<evidence type="ECO:0000259" key="1">
    <source>
        <dbReference type="Pfam" id="PF01582"/>
    </source>
</evidence>
<gene>
    <name evidence="2" type="ORF">V6N11_018924</name>
</gene>
<feature type="domain" description="TIR" evidence="1">
    <location>
        <begin position="43"/>
        <end position="109"/>
    </location>
</feature>
<dbReference type="InterPro" id="IPR042197">
    <property type="entry name" value="Apaf_helical"/>
</dbReference>
<comment type="caution">
    <text evidence="2">The sequence shown here is derived from an EMBL/GenBank/DDBJ whole genome shotgun (WGS) entry which is preliminary data.</text>
</comment>
<dbReference type="Pfam" id="PF01582">
    <property type="entry name" value="TIR"/>
    <property type="match status" value="1"/>
</dbReference>
<name>A0ABR2R0T3_9ROSI</name>
<dbReference type="PANTHER" id="PTHR11017:SF305">
    <property type="entry name" value="TMV RESISTANCE PROTEIN N-LIKE"/>
    <property type="match status" value="1"/>
</dbReference>
<dbReference type="SUPFAM" id="SSF52200">
    <property type="entry name" value="Toll/Interleukin receptor TIR domain"/>
    <property type="match status" value="1"/>
</dbReference>
<evidence type="ECO:0000313" key="2">
    <source>
        <dbReference type="EMBL" id="KAK9006587.1"/>
    </source>
</evidence>
<dbReference type="InterPro" id="IPR027417">
    <property type="entry name" value="P-loop_NTPase"/>
</dbReference>
<dbReference type="InterPro" id="IPR035897">
    <property type="entry name" value="Toll_tir_struct_dom_sf"/>
</dbReference>
<reference evidence="2 3" key="1">
    <citation type="journal article" date="2024" name="G3 (Bethesda)">
        <title>Genome assembly of Hibiscus sabdariffa L. provides insights into metabolisms of medicinal natural products.</title>
        <authorList>
            <person name="Kim T."/>
        </authorList>
    </citation>
    <scope>NUCLEOTIDE SEQUENCE [LARGE SCALE GENOMIC DNA]</scope>
    <source>
        <strain evidence="2">TK-2024</strain>
        <tissue evidence="2">Old leaves</tissue>
    </source>
</reference>
<sequence length="196" mass="22305">MAVSEFQEVSPLISRCSYQVFLSFRGEDRRKSFTDHLYRALHVVLPVFYDVDPGQVRNQTGSYAAAFARHEESFKSEMSMVQRWRTALKEIADLGGFVLQDSRDSSKLFEVKELNFKESLQLFSWYAIGRNSMPENFMEYGGGFVKHCGGLPLALQVLGSSLSGKSMVVWRNALEKLEVIPASKIQKILRISYDSL</sequence>
<proteinExistence type="predicted"/>
<accession>A0ABR2R0T3</accession>
<dbReference type="Proteomes" id="UP001396334">
    <property type="component" value="Unassembled WGS sequence"/>
</dbReference>
<dbReference type="Gene3D" id="3.40.50.10140">
    <property type="entry name" value="Toll/interleukin-1 receptor homology (TIR) domain"/>
    <property type="match status" value="2"/>
</dbReference>
<evidence type="ECO:0000313" key="3">
    <source>
        <dbReference type="Proteomes" id="UP001396334"/>
    </source>
</evidence>
<organism evidence="2 3">
    <name type="scientific">Hibiscus sabdariffa</name>
    <name type="common">roselle</name>
    <dbReference type="NCBI Taxonomy" id="183260"/>
    <lineage>
        <taxon>Eukaryota</taxon>
        <taxon>Viridiplantae</taxon>
        <taxon>Streptophyta</taxon>
        <taxon>Embryophyta</taxon>
        <taxon>Tracheophyta</taxon>
        <taxon>Spermatophyta</taxon>
        <taxon>Magnoliopsida</taxon>
        <taxon>eudicotyledons</taxon>
        <taxon>Gunneridae</taxon>
        <taxon>Pentapetalae</taxon>
        <taxon>rosids</taxon>
        <taxon>malvids</taxon>
        <taxon>Malvales</taxon>
        <taxon>Malvaceae</taxon>
        <taxon>Malvoideae</taxon>
        <taxon>Hibiscus</taxon>
    </lineage>
</organism>
<dbReference type="InterPro" id="IPR000157">
    <property type="entry name" value="TIR_dom"/>
</dbReference>
<dbReference type="InterPro" id="IPR044974">
    <property type="entry name" value="Disease_R_plants"/>
</dbReference>
<keyword evidence="3" id="KW-1185">Reference proteome</keyword>
<dbReference type="SUPFAM" id="SSF52540">
    <property type="entry name" value="P-loop containing nucleoside triphosphate hydrolases"/>
    <property type="match status" value="1"/>
</dbReference>
<dbReference type="Gene3D" id="1.10.8.430">
    <property type="entry name" value="Helical domain of apoptotic protease-activating factors"/>
    <property type="match status" value="1"/>
</dbReference>